<dbReference type="SUPFAM" id="SSF53254">
    <property type="entry name" value="Phosphoglycerate mutase-like"/>
    <property type="match status" value="1"/>
</dbReference>
<dbReference type="OrthoDB" id="4697614at2"/>
<feature type="binding site" evidence="2">
    <location>
        <position position="60"/>
    </location>
    <ligand>
        <name>substrate</name>
    </ligand>
</feature>
<sequence>MTAGTIILWRHGQTEFNATKRLQGQSDVPLNAVGRRQAARAAEVLATLEPARIVTSDLLRASETADVLAALTGVEAAPDSRLRERSFGIWEGLTGAEIQAGWPEEYAAWRAGREPVGVGTESRSACGQRVAEAVEEAAGELERDDVLVVVAHGAAITCGQTVLLGLDPSGWLGLTGLENCRWSSLHPNGGRAPSWRLAGYNIGAEG</sequence>
<dbReference type="GO" id="GO:0005737">
    <property type="term" value="C:cytoplasm"/>
    <property type="evidence" value="ECO:0007669"/>
    <property type="project" value="TreeGrafter"/>
</dbReference>
<dbReference type="InterPro" id="IPR050275">
    <property type="entry name" value="PGM_Phosphatase"/>
</dbReference>
<organism evidence="3 4">
    <name type="scientific">Georgenia yuyongxinii</name>
    <dbReference type="NCBI Taxonomy" id="2589797"/>
    <lineage>
        <taxon>Bacteria</taxon>
        <taxon>Bacillati</taxon>
        <taxon>Actinomycetota</taxon>
        <taxon>Actinomycetes</taxon>
        <taxon>Micrococcales</taxon>
        <taxon>Bogoriellaceae</taxon>
        <taxon>Georgenia</taxon>
    </lineage>
</organism>
<dbReference type="AlphaFoldDB" id="A0A5B8C395"/>
<dbReference type="InterPro" id="IPR029033">
    <property type="entry name" value="His_PPase_superfam"/>
</dbReference>
<dbReference type="InterPro" id="IPR013078">
    <property type="entry name" value="His_Pase_superF_clade-1"/>
</dbReference>
<dbReference type="EMBL" id="CP040915">
    <property type="protein sequence ID" value="QDC25199.1"/>
    <property type="molecule type" value="Genomic_DNA"/>
</dbReference>
<proteinExistence type="predicted"/>
<name>A0A5B8C395_9MICO</name>
<feature type="binding site" evidence="2">
    <location>
        <begin position="10"/>
        <end position="17"/>
    </location>
    <ligand>
        <name>substrate</name>
    </ligand>
</feature>
<dbReference type="PANTHER" id="PTHR48100:SF62">
    <property type="entry name" value="GLUCOSYL-3-PHOSPHOGLYCERATE PHOSPHATASE"/>
    <property type="match status" value="1"/>
</dbReference>
<evidence type="ECO:0000313" key="3">
    <source>
        <dbReference type="EMBL" id="QDC25199.1"/>
    </source>
</evidence>
<feature type="active site" description="Tele-phosphohistidine intermediate" evidence="1">
    <location>
        <position position="11"/>
    </location>
</feature>
<dbReference type="PANTHER" id="PTHR48100">
    <property type="entry name" value="BROAD-SPECIFICITY PHOSPHATASE YOR283W-RELATED"/>
    <property type="match status" value="1"/>
</dbReference>
<gene>
    <name evidence="3" type="ORF">FE374_11810</name>
</gene>
<dbReference type="CDD" id="cd07067">
    <property type="entry name" value="HP_PGM_like"/>
    <property type="match status" value="1"/>
</dbReference>
<dbReference type="InterPro" id="IPR001345">
    <property type="entry name" value="PG/BPGM_mutase_AS"/>
</dbReference>
<accession>A0A5B8C395</accession>
<feature type="active site" description="Proton donor/acceptor" evidence="1">
    <location>
        <position position="84"/>
    </location>
</feature>
<evidence type="ECO:0000256" key="1">
    <source>
        <dbReference type="PIRSR" id="PIRSR613078-1"/>
    </source>
</evidence>
<dbReference type="SMART" id="SM00855">
    <property type="entry name" value="PGAM"/>
    <property type="match status" value="1"/>
</dbReference>
<dbReference type="KEGG" id="gyu:FE374_11810"/>
<dbReference type="Gene3D" id="3.40.50.1240">
    <property type="entry name" value="Phosphoglycerate mutase-like"/>
    <property type="match status" value="1"/>
</dbReference>
<dbReference type="RefSeq" id="WP_139929309.1">
    <property type="nucleotide sequence ID" value="NZ_CP040915.1"/>
</dbReference>
<protein>
    <submittedName>
        <fullName evidence="3">Histidine phosphatase family protein</fullName>
    </submittedName>
</protein>
<dbReference type="Proteomes" id="UP000314616">
    <property type="component" value="Chromosome"/>
</dbReference>
<dbReference type="Pfam" id="PF00300">
    <property type="entry name" value="His_Phos_1"/>
    <property type="match status" value="1"/>
</dbReference>
<dbReference type="GO" id="GO:0016791">
    <property type="term" value="F:phosphatase activity"/>
    <property type="evidence" value="ECO:0007669"/>
    <property type="project" value="TreeGrafter"/>
</dbReference>
<evidence type="ECO:0000313" key="4">
    <source>
        <dbReference type="Proteomes" id="UP000314616"/>
    </source>
</evidence>
<reference evidence="3 4" key="1">
    <citation type="submission" date="2019-05" db="EMBL/GenBank/DDBJ databases">
        <title>Georgenia *** sp. nov., and Georgenia *** sp. nov., isolated from the intestinal contents of plateau pika (Ochotona curzoniae) in the Qinghai-Tibet plateau of China.</title>
        <authorList>
            <person name="Tian Z."/>
        </authorList>
    </citation>
    <scope>NUCLEOTIDE SEQUENCE [LARGE SCALE GENOMIC DNA]</scope>
    <source>
        <strain evidence="3 4">Z443</strain>
    </source>
</reference>
<evidence type="ECO:0000256" key="2">
    <source>
        <dbReference type="PIRSR" id="PIRSR613078-2"/>
    </source>
</evidence>
<dbReference type="PROSITE" id="PS00175">
    <property type="entry name" value="PG_MUTASE"/>
    <property type="match status" value="1"/>
</dbReference>